<dbReference type="InterPro" id="IPR036867">
    <property type="entry name" value="R3H_dom_sf"/>
</dbReference>
<keyword evidence="1" id="KW-0547">Nucleotide-binding</keyword>
<reference evidence="7" key="1">
    <citation type="submission" date="2021-02" db="EMBL/GenBank/DDBJ databases">
        <authorList>
            <person name="Nowell W R."/>
        </authorList>
    </citation>
    <scope>NUCLEOTIDE SEQUENCE</scope>
</reference>
<dbReference type="Pfam" id="PF01424">
    <property type="entry name" value="R3H"/>
    <property type="match status" value="1"/>
</dbReference>
<dbReference type="GO" id="GO:0016787">
    <property type="term" value="F:hydrolase activity"/>
    <property type="evidence" value="ECO:0007669"/>
    <property type="project" value="UniProtKB-KW"/>
</dbReference>
<dbReference type="AlphaFoldDB" id="A0A815Q819"/>
<evidence type="ECO:0000256" key="2">
    <source>
        <dbReference type="ARBA" id="ARBA00022801"/>
    </source>
</evidence>
<feature type="coiled-coil region" evidence="5">
    <location>
        <begin position="316"/>
        <end position="343"/>
    </location>
</feature>
<keyword evidence="2" id="KW-0378">Hydrolase</keyword>
<accession>A0A815Q819</accession>
<keyword evidence="4" id="KW-0067">ATP-binding</keyword>
<dbReference type="Gene3D" id="3.30.1370.50">
    <property type="entry name" value="R3H-like domain"/>
    <property type="match status" value="1"/>
</dbReference>
<dbReference type="GO" id="GO:0005634">
    <property type="term" value="C:nucleus"/>
    <property type="evidence" value="ECO:0007669"/>
    <property type="project" value="TreeGrafter"/>
</dbReference>
<dbReference type="GO" id="GO:0005524">
    <property type="term" value="F:ATP binding"/>
    <property type="evidence" value="ECO:0007669"/>
    <property type="project" value="UniProtKB-KW"/>
</dbReference>
<dbReference type="InterPro" id="IPR041679">
    <property type="entry name" value="DNA2/NAM7-like_C"/>
</dbReference>
<comment type="caution">
    <text evidence="7">The sequence shown here is derived from an EMBL/GenBank/DDBJ whole genome shotgun (WGS) entry which is preliminary data.</text>
</comment>
<feature type="domain" description="R3H" evidence="6">
    <location>
        <begin position="339"/>
        <end position="403"/>
    </location>
</feature>
<evidence type="ECO:0000313" key="7">
    <source>
        <dbReference type="EMBL" id="CAF1459647.1"/>
    </source>
</evidence>
<dbReference type="InterPro" id="IPR050534">
    <property type="entry name" value="Coronavir_polyprotein_1ab"/>
</dbReference>
<dbReference type="CDD" id="cd02325">
    <property type="entry name" value="R3H"/>
    <property type="match status" value="1"/>
</dbReference>
<dbReference type="PROSITE" id="PS51061">
    <property type="entry name" value="R3H"/>
    <property type="match status" value="1"/>
</dbReference>
<evidence type="ECO:0000256" key="4">
    <source>
        <dbReference type="ARBA" id="ARBA00022840"/>
    </source>
</evidence>
<dbReference type="SUPFAM" id="SSF82708">
    <property type="entry name" value="R3H domain"/>
    <property type="match status" value="1"/>
</dbReference>
<evidence type="ECO:0000256" key="1">
    <source>
        <dbReference type="ARBA" id="ARBA00022741"/>
    </source>
</evidence>
<gene>
    <name evidence="7" type="ORF">ZHD862_LOCUS35632</name>
</gene>
<dbReference type="CDD" id="cd18808">
    <property type="entry name" value="SF1_C_Upf1"/>
    <property type="match status" value="1"/>
</dbReference>
<dbReference type="SMART" id="SM00393">
    <property type="entry name" value="R3H"/>
    <property type="match status" value="1"/>
</dbReference>
<evidence type="ECO:0000256" key="5">
    <source>
        <dbReference type="SAM" id="Coils"/>
    </source>
</evidence>
<evidence type="ECO:0000256" key="3">
    <source>
        <dbReference type="ARBA" id="ARBA00022806"/>
    </source>
</evidence>
<dbReference type="GO" id="GO:0043139">
    <property type="term" value="F:5'-3' DNA helicase activity"/>
    <property type="evidence" value="ECO:0007669"/>
    <property type="project" value="TreeGrafter"/>
</dbReference>
<keyword evidence="5" id="KW-0175">Coiled coil</keyword>
<dbReference type="GO" id="GO:0005737">
    <property type="term" value="C:cytoplasm"/>
    <property type="evidence" value="ECO:0007669"/>
    <property type="project" value="TreeGrafter"/>
</dbReference>
<dbReference type="EMBL" id="CAJNOT010005236">
    <property type="protein sequence ID" value="CAF1459647.1"/>
    <property type="molecule type" value="Genomic_DNA"/>
</dbReference>
<dbReference type="InterPro" id="IPR047187">
    <property type="entry name" value="SF1_C_Upf1"/>
</dbReference>
<dbReference type="PANTHER" id="PTHR43788">
    <property type="entry name" value="DNA2/NAM7 HELICASE FAMILY MEMBER"/>
    <property type="match status" value="1"/>
</dbReference>
<organism evidence="7 8">
    <name type="scientific">Rotaria sordida</name>
    <dbReference type="NCBI Taxonomy" id="392033"/>
    <lineage>
        <taxon>Eukaryota</taxon>
        <taxon>Metazoa</taxon>
        <taxon>Spiralia</taxon>
        <taxon>Gnathifera</taxon>
        <taxon>Rotifera</taxon>
        <taxon>Eurotatoria</taxon>
        <taxon>Bdelloidea</taxon>
        <taxon>Philodinida</taxon>
        <taxon>Philodinidae</taxon>
        <taxon>Rotaria</taxon>
    </lineage>
</organism>
<dbReference type="GO" id="GO:0003676">
    <property type="term" value="F:nucleic acid binding"/>
    <property type="evidence" value="ECO:0007669"/>
    <property type="project" value="UniProtKB-UniRule"/>
</dbReference>
<dbReference type="SUPFAM" id="SSF52540">
    <property type="entry name" value="P-loop containing nucleoside triphosphate hydrolases"/>
    <property type="match status" value="1"/>
</dbReference>
<name>A0A815Q819_9BILA</name>
<evidence type="ECO:0000259" key="6">
    <source>
        <dbReference type="PROSITE" id="PS51061"/>
    </source>
</evidence>
<dbReference type="Pfam" id="PF13087">
    <property type="entry name" value="AAA_12"/>
    <property type="match status" value="1"/>
</dbReference>
<keyword evidence="3" id="KW-0347">Helicase</keyword>
<dbReference type="InterPro" id="IPR001374">
    <property type="entry name" value="R3H_dom"/>
</dbReference>
<proteinExistence type="predicted"/>
<sequence>MDVVYSIKKYRLKLINNKIVPFYQKDIQILDSKLYRNSFRTGPGLLSITVSIIHGSPRTEALKHDGKILCCAPSNIAVDNLIERLGRKKEFKLIRLGHPARLLESIQCFSLESIVMENYQDVKNTLRKDLNQCFIIVIDECSQVLEVACWLDLLRKEIYFYDENSRGNEGEVELVNIHINELIENYSLSIDQIGIITLYYLQVQLLREKILNKYTNLEIKSLDRFQGTEKEIIIISMVRSNLYGEVGFLSDSRRINVAIRRARRHLCIFSNAQTVTHDPFIKRLIDYMIQHGQKIIFFKDQLYQKKSTKSFKSKQIKQKSKKVKEQKTECSQATNTLENVLTNILYQHIESFFNNQDLQELQFEDDLSPFYRRYVHQFAEKHNLQHINEDLGHQRHIIIRKNIPIEMKMITNEEEEEEENINEKFHSIVTDNNEEKIELSPIVDKTNLCRYCHKDIPSENLQLYELYCQHVNPLSSLSISTNQTSEKNSPKLNIASKYPKTVKKKANKSSSMDSNAPIDDLLEADHQQDNICNAQKCKIKIILLG</sequence>
<dbReference type="InterPro" id="IPR027417">
    <property type="entry name" value="P-loop_NTPase"/>
</dbReference>
<dbReference type="Gene3D" id="3.40.50.300">
    <property type="entry name" value="P-loop containing nucleotide triphosphate hydrolases"/>
    <property type="match status" value="1"/>
</dbReference>
<dbReference type="PANTHER" id="PTHR43788:SF8">
    <property type="entry name" value="DNA-BINDING PROTEIN SMUBP-2"/>
    <property type="match status" value="1"/>
</dbReference>
<dbReference type="Proteomes" id="UP000663864">
    <property type="component" value="Unassembled WGS sequence"/>
</dbReference>
<evidence type="ECO:0000313" key="8">
    <source>
        <dbReference type="Proteomes" id="UP000663864"/>
    </source>
</evidence>
<protein>
    <recommendedName>
        <fullName evidence="6">R3H domain-containing protein</fullName>
    </recommendedName>
</protein>